<dbReference type="AlphaFoldDB" id="A0ABD6B1D1"/>
<dbReference type="Pfam" id="PF00586">
    <property type="entry name" value="AIRS"/>
    <property type="match status" value="1"/>
</dbReference>
<dbReference type="InterPro" id="IPR010074">
    <property type="entry name" value="PRibForGlyAmidine_synth_PurL"/>
</dbReference>
<dbReference type="InterPro" id="IPR036921">
    <property type="entry name" value="PurM-like_N_sf"/>
</dbReference>
<protein>
    <submittedName>
        <fullName evidence="2">AIR synthase related protein</fullName>
    </submittedName>
</protein>
<dbReference type="SUPFAM" id="SSF55326">
    <property type="entry name" value="PurM N-terminal domain-like"/>
    <property type="match status" value="1"/>
</dbReference>
<accession>A0ABD6B1D1</accession>
<feature type="non-terminal residue" evidence="2">
    <location>
        <position position="178"/>
    </location>
</feature>
<proteinExistence type="predicted"/>
<feature type="domain" description="PurM-like N-terminal" evidence="1">
    <location>
        <begin position="84"/>
        <end position="177"/>
    </location>
</feature>
<dbReference type="Gene3D" id="3.30.1330.10">
    <property type="entry name" value="PurM-like, N-terminal domain"/>
    <property type="match status" value="1"/>
</dbReference>
<evidence type="ECO:0000313" key="3">
    <source>
        <dbReference type="Proteomes" id="UP001597111"/>
    </source>
</evidence>
<reference evidence="2 3" key="1">
    <citation type="journal article" date="2019" name="Int. J. Syst. Evol. Microbiol.">
        <title>The Global Catalogue of Microorganisms (GCM) 10K type strain sequencing project: providing services to taxonomists for standard genome sequencing and annotation.</title>
        <authorList>
            <consortium name="The Broad Institute Genomics Platform"/>
            <consortium name="The Broad Institute Genome Sequencing Center for Infectious Disease"/>
            <person name="Wu L."/>
            <person name="Ma J."/>
        </authorList>
    </citation>
    <scope>NUCLEOTIDE SEQUENCE [LARGE SCALE GENOMIC DNA]</scope>
    <source>
        <strain evidence="2 3">CGMCC 1.12285</strain>
    </source>
</reference>
<evidence type="ECO:0000259" key="1">
    <source>
        <dbReference type="Pfam" id="PF00586"/>
    </source>
</evidence>
<dbReference type="EMBL" id="JBHUDH010000004">
    <property type="protein sequence ID" value="MFD1524804.1"/>
    <property type="molecule type" value="Genomic_DNA"/>
</dbReference>
<gene>
    <name evidence="2" type="ORF">ACFR9S_00625</name>
</gene>
<feature type="non-terminal residue" evidence="2">
    <location>
        <position position="1"/>
    </location>
</feature>
<name>A0ABD6B1D1_9EURY</name>
<evidence type="ECO:0000313" key="2">
    <source>
        <dbReference type="EMBL" id="MFD1524804.1"/>
    </source>
</evidence>
<sequence length="178" mass="18719">VIGEQFIREFEREAREADADYLAEGAPLNDLAREPLTAPERDLPDFDLAEAFEAVLADPTAASKEWAYRQYDHEVGLRTAVEPGDDAAVLALHDAGDEDEQHAIALSAGANPHWTDCDPEAGARAVAVENATNLAAKGATPLAAVDCLNGGNPEDPETYEGFASAVSGLADACADLSV</sequence>
<dbReference type="RefSeq" id="WP_379817739.1">
    <property type="nucleotide sequence ID" value="NZ_JBHUDH010000004.1"/>
</dbReference>
<dbReference type="InterPro" id="IPR016188">
    <property type="entry name" value="PurM-like_N"/>
</dbReference>
<organism evidence="2 3">
    <name type="scientific">Halolamina salina</name>
    <dbReference type="NCBI Taxonomy" id="1220023"/>
    <lineage>
        <taxon>Archaea</taxon>
        <taxon>Methanobacteriati</taxon>
        <taxon>Methanobacteriota</taxon>
        <taxon>Stenosarchaea group</taxon>
        <taxon>Halobacteria</taxon>
        <taxon>Halobacteriales</taxon>
        <taxon>Haloferacaceae</taxon>
    </lineage>
</organism>
<dbReference type="Proteomes" id="UP001597111">
    <property type="component" value="Unassembled WGS sequence"/>
</dbReference>
<keyword evidence="3" id="KW-1185">Reference proteome</keyword>
<dbReference type="PANTHER" id="PTHR43555:SF1">
    <property type="entry name" value="PHOSPHORIBOSYLFORMYLGLYCINAMIDINE SYNTHASE SUBUNIT PURL"/>
    <property type="match status" value="1"/>
</dbReference>
<comment type="caution">
    <text evidence="2">The sequence shown here is derived from an EMBL/GenBank/DDBJ whole genome shotgun (WGS) entry which is preliminary data.</text>
</comment>
<dbReference type="PANTHER" id="PTHR43555">
    <property type="entry name" value="PHOSPHORIBOSYLFORMYLGLYCINAMIDINE SYNTHASE SUBUNIT PURL"/>
    <property type="match status" value="1"/>
</dbReference>